<evidence type="ECO:0000313" key="10">
    <source>
        <dbReference type="Proteomes" id="UP001286313"/>
    </source>
</evidence>
<feature type="compositionally biased region" description="Basic residues" evidence="7">
    <location>
        <begin position="2248"/>
        <end position="2263"/>
    </location>
</feature>
<dbReference type="PANTHER" id="PTHR21603:SF18">
    <property type="entry name" value="ANTIGEN KI-67-LIKE PROTEIN"/>
    <property type="match status" value="1"/>
</dbReference>
<feature type="compositionally biased region" description="Basic residues" evidence="7">
    <location>
        <begin position="929"/>
        <end position="953"/>
    </location>
</feature>
<feature type="compositionally biased region" description="Polar residues" evidence="7">
    <location>
        <begin position="822"/>
        <end position="835"/>
    </location>
</feature>
<feature type="compositionally biased region" description="Low complexity" evidence="7">
    <location>
        <begin position="289"/>
        <end position="314"/>
    </location>
</feature>
<dbReference type="PANTHER" id="PTHR21603">
    <property type="entry name" value="ANTIGEN KI-67-LIKE PROTEIN"/>
    <property type="match status" value="1"/>
</dbReference>
<feature type="region of interest" description="Disordered" evidence="7">
    <location>
        <begin position="128"/>
        <end position="237"/>
    </location>
</feature>
<evidence type="ECO:0000256" key="3">
    <source>
        <dbReference type="ARBA" id="ARBA00022553"/>
    </source>
</evidence>
<dbReference type="GO" id="GO:0005694">
    <property type="term" value="C:chromosome"/>
    <property type="evidence" value="ECO:0007669"/>
    <property type="project" value="TreeGrafter"/>
</dbReference>
<gene>
    <name evidence="9" type="ORF">Pcinc_031286</name>
</gene>
<feature type="compositionally biased region" description="Basic residues" evidence="7">
    <location>
        <begin position="2201"/>
        <end position="2213"/>
    </location>
</feature>
<name>A0AAE1EWF0_PETCI</name>
<dbReference type="Pfam" id="PF15276">
    <property type="entry name" value="PP1_bind"/>
    <property type="match status" value="1"/>
</dbReference>
<feature type="compositionally biased region" description="Basic and acidic residues" evidence="7">
    <location>
        <begin position="1917"/>
        <end position="1928"/>
    </location>
</feature>
<dbReference type="EMBL" id="JAWQEG010004134">
    <property type="protein sequence ID" value="KAK3862889.1"/>
    <property type="molecule type" value="Genomic_DNA"/>
</dbReference>
<dbReference type="InterPro" id="IPR000253">
    <property type="entry name" value="FHA_dom"/>
</dbReference>
<feature type="compositionally biased region" description="Low complexity" evidence="7">
    <location>
        <begin position="631"/>
        <end position="701"/>
    </location>
</feature>
<dbReference type="SUPFAM" id="SSF49879">
    <property type="entry name" value="SMAD/FHA domain"/>
    <property type="match status" value="1"/>
</dbReference>
<feature type="compositionally biased region" description="Polar residues" evidence="7">
    <location>
        <begin position="1272"/>
        <end position="1296"/>
    </location>
</feature>
<feature type="compositionally biased region" description="Low complexity" evidence="7">
    <location>
        <begin position="568"/>
        <end position="581"/>
    </location>
</feature>
<keyword evidence="2" id="KW-1017">Isopeptide bond</keyword>
<feature type="compositionally biased region" description="Polar residues" evidence="7">
    <location>
        <begin position="470"/>
        <end position="479"/>
    </location>
</feature>
<feature type="compositionally biased region" description="Polar residues" evidence="7">
    <location>
        <begin position="1758"/>
        <end position="1775"/>
    </location>
</feature>
<dbReference type="GO" id="GO:0051983">
    <property type="term" value="P:regulation of chromosome segregation"/>
    <property type="evidence" value="ECO:0007669"/>
    <property type="project" value="TreeGrafter"/>
</dbReference>
<dbReference type="PROSITE" id="PS50006">
    <property type="entry name" value="FHA_DOMAIN"/>
    <property type="match status" value="1"/>
</dbReference>
<feature type="compositionally biased region" description="Low complexity" evidence="7">
    <location>
        <begin position="755"/>
        <end position="785"/>
    </location>
</feature>
<feature type="compositionally biased region" description="Basic and acidic residues" evidence="7">
    <location>
        <begin position="2279"/>
        <end position="2288"/>
    </location>
</feature>
<dbReference type="Pfam" id="PF00498">
    <property type="entry name" value="FHA"/>
    <property type="match status" value="1"/>
</dbReference>
<dbReference type="InterPro" id="IPR029334">
    <property type="entry name" value="PP1-bd"/>
</dbReference>
<feature type="region of interest" description="Disordered" evidence="7">
    <location>
        <begin position="1250"/>
        <end position="1296"/>
    </location>
</feature>
<dbReference type="CDD" id="cd22673">
    <property type="entry name" value="FHA_Ki67"/>
    <property type="match status" value="1"/>
</dbReference>
<feature type="compositionally biased region" description="Basic and acidic residues" evidence="7">
    <location>
        <begin position="2304"/>
        <end position="2313"/>
    </location>
</feature>
<feature type="compositionally biased region" description="Low complexity" evidence="7">
    <location>
        <begin position="603"/>
        <end position="613"/>
    </location>
</feature>
<evidence type="ECO:0000256" key="5">
    <source>
        <dbReference type="ARBA" id="ARBA00023242"/>
    </source>
</evidence>
<keyword evidence="6" id="KW-0131">Cell cycle</keyword>
<keyword evidence="3" id="KW-0597">Phosphoprotein</keyword>
<feature type="compositionally biased region" description="Basic and acidic residues" evidence="7">
    <location>
        <begin position="1863"/>
        <end position="1882"/>
    </location>
</feature>
<keyword evidence="5" id="KW-0539">Nucleus</keyword>
<comment type="subcellular location">
    <subcellularLocation>
        <location evidence="1">Nucleus</location>
    </subcellularLocation>
</comment>
<keyword evidence="4" id="KW-0832">Ubl conjugation</keyword>
<feature type="region of interest" description="Disordered" evidence="7">
    <location>
        <begin position="1105"/>
        <end position="1133"/>
    </location>
</feature>
<evidence type="ECO:0000256" key="6">
    <source>
        <dbReference type="ARBA" id="ARBA00023306"/>
    </source>
</evidence>
<reference evidence="9" key="1">
    <citation type="submission" date="2023-10" db="EMBL/GenBank/DDBJ databases">
        <title>Genome assemblies of two species of porcelain crab, Petrolisthes cinctipes and Petrolisthes manimaculis (Anomura: Porcellanidae).</title>
        <authorList>
            <person name="Angst P."/>
        </authorList>
    </citation>
    <scope>NUCLEOTIDE SEQUENCE</scope>
    <source>
        <strain evidence="9">PB745_01</strain>
        <tissue evidence="9">Gill</tissue>
    </source>
</reference>
<evidence type="ECO:0000256" key="1">
    <source>
        <dbReference type="ARBA" id="ARBA00004123"/>
    </source>
</evidence>
<feature type="compositionally biased region" description="Basic and acidic residues" evidence="7">
    <location>
        <begin position="2182"/>
        <end position="2200"/>
    </location>
</feature>
<comment type="caution">
    <text evidence="9">The sequence shown here is derived from an EMBL/GenBank/DDBJ whole genome shotgun (WGS) entry which is preliminary data.</text>
</comment>
<protein>
    <recommendedName>
        <fullName evidence="8">FHA domain-containing protein</fullName>
    </recommendedName>
</protein>
<evidence type="ECO:0000256" key="7">
    <source>
        <dbReference type="SAM" id="MobiDB-lite"/>
    </source>
</evidence>
<feature type="domain" description="FHA" evidence="8">
    <location>
        <begin position="27"/>
        <end position="77"/>
    </location>
</feature>
<dbReference type="InterPro" id="IPR008984">
    <property type="entry name" value="SMAD_FHA_dom_sf"/>
</dbReference>
<dbReference type="GO" id="GO:0007088">
    <property type="term" value="P:regulation of mitotic nuclear division"/>
    <property type="evidence" value="ECO:0007669"/>
    <property type="project" value="TreeGrafter"/>
</dbReference>
<keyword evidence="10" id="KW-1185">Reference proteome</keyword>
<evidence type="ECO:0000256" key="2">
    <source>
        <dbReference type="ARBA" id="ARBA00022499"/>
    </source>
</evidence>
<feature type="compositionally biased region" description="Basic and acidic residues" evidence="7">
    <location>
        <begin position="1784"/>
        <end position="1795"/>
    </location>
</feature>
<sequence>MKMLGYLVVIKRSGGDGTPFPVVKTNCIIGRSSECDIRVQLPAVSLQQCQVDIDPSGKAYVTNLGQDQTTLVNDHQLAAQEVRLLAHRDVILIGERRLRWEYPADSPLALTQQFPETKSFRILTPTTKSPISRHNVEDNRGQKRSSLEASCMETPDAKKKRVSFGPNLNPEHFDKLLPPSAPVSKGEKPEVGAGVTESPLVSEGSTRKTKRVSTVPVIPEEPPCQETPTKSLLRRRSPTPVKPYLARSMGLQFLKALSDPTATASVSEHVPPEGKTSPPHQASVVTNTSPQKSSPQTAAAAASLSSKESSLSPPGKKKDEVVETRVALSPKVMIKKIATPDMTLKKLSSSPRKSFKAGTPKKVLGSISPRKISPKKLSVSPKSTPKKLSSPKSTPKKMPLPVPKDTDIPLSIPKKNKTPEKLATTPPKSSEQLVSVQAIKEVVYRGSPFPEKNSTISGSSSPLRVDGSPTRANISSPKTSPGKPEIDASAVSPIKETSPIKLTKEWSPSSPKSLRMSPESPWALKLSPRSPRALRLSPSSPDRLSVGINNTSPSFPVGFPKKALMFTPKSPSKLPKSPSSPQSERLKKTPQNIAKTPKRLKLTPKTTPKSALKISPSPKTLKTPKSSVNVSPKTPKSSIKASPKTPKSSIKSSPKTPKSSIISPKTPKSSIKTPKTPKSLTNASPKTPKSPVTSSPKTPKSLVKISPKTPKYSIKLSPKPPKSPKTPKTPQTSIKSSPKTPKSLANASPKTPNASLKIPKSSLKSSPKTPKSSVKSSPKTPKSPVNASSKTPKRTPTRVVTPKSKTPTLKVKTPESVKKIKTPSSRKVLTPSSVAKKNKTPGSAKKIQSPASAKKRNSTPGSTKKTKTPSSAAKRVVKILPLSPRGKKRKAEDTPLKKPIKKMKLAPATPATKKSGPSTSSVTKDKTPKKTPGKTPKKTPGKTTKKTPGKTPRKPSFADVLKKGLMKRGVVFSRSQRTHNQVLQRARLARAARTGNKNPTVTAGKAATALTKFEKEVPKTFKFGETSTTGHANSPASIFIGKKMSKTPRVFKRGRKTPLRAKTAGGVAGDEANFEGLAEMMATPGVAKMTTPKATRGSEIMEVEEDNATEEKEDTVGASPKLRWSPRTPSTTSFISTTSTTATNFTNFDFSAIKTPDITEDRFISPLVTPRPPSSTIPERISPRGCRGSPLLPTSPEDVPIEEDATTFDFENVHTPDVSQDAFVSPDSAMKPKMRRSLRTFTHGLVNLREEEKELESPSSKFAKKTPKINLVSASTPKPGSSGTNGDLHQQSSSESIIGMRSLFETITDEEEIEEEQADQTINNDSNSSNIVTRLSGTPTEGGDYTDVLGVRMPRSGPCTPEADYTQIAGVQKLMKTPKTTPQTPEADYKQVAGVKKLMKTPRASPKNTPKVPEADYTQVGVKNMMTTPRGATSSSPEADYTQVEGVRKLMKTPRATPQTPVADYTQVAGMKKLLKTPESNVVSTSPIADYTQVAGVRALLKTPKTTPETPEADYTQVAGVKKLMQTPKPPVPEHEADDTHLVGVRKVLRTPKPAEESPKADYTNVAGLRKLMQTPQTTEDKAQSLPSPDYSGIQILMRTPKSPSANLEENDNKYEDVGMKRMLRTPRSKEVETDYTQVQGNRKLLKTPGRIEKGHPLADYTDPKGLRNLLATPRTPVNSPEADYSNVHGLRALMRTPKDKKLVELDLQGLVQLVKTPLADQTNVVCSRVQTDYLKVQSPIASFPAGSRRKRKGTMTPEVQTVTPNAAITSSPSENIPPASIEENSKTGESDHTPRRSQRTRSAKNTSNVTPVRQVRSQHKKEVATPVDNPSVGQKNEHDEVISRTPTRKKLRNAGDGEPEDVNPRTKEEDNKQKQQEEKIRIPSPNVADEKETLISTHSMLSEERNSSPQAPSRLLPDRRCTRKNADLETPEETESLSSSSRPKRRTRKDAVLDKQDGLSASPHSSRRTKTLKEEAAEVATVDSLTPKTKVPSPDLLPGTKVTPHIVITPTSLRSRRKQPNNSQVEMVSEELVLTPSKRGRNRPNATPSSEARKGRSRTKKVDNNASVEEMQVELKKNVATPVADITTPVTRSRRPKMLKEEQEIVLESAEKCVSSAAATPVKRNKKGEEEEEETVKPLKREEEPKRSTRRKADSGLPEPPQKKRATRTRAGRQAAEEDIGEVKSNDETHNKETEEPPQKKTRVLRGRGKSKKATEEEEEEVAIVGNTAPAEDNREVETEEEETQPQKKKGRATRGKQKTTNKKVVEEQTDTEVEESNTEKEEEVQMQKRRGRPTRGRQQANKKVDESEAENKTVIQIQEEEETTASPHRASGRRLRNTTMAATSSPATPEITTRSRKSANKSTSKATSNKEAVDKEVAAATVEKNKLEEIPATRRTRGIKAAMKSEDLKTSSPEQTTTRATRATRSRKAVS</sequence>
<feature type="compositionally biased region" description="Low complexity" evidence="7">
    <location>
        <begin position="526"/>
        <end position="545"/>
    </location>
</feature>
<feature type="compositionally biased region" description="Low complexity" evidence="7">
    <location>
        <begin position="375"/>
        <end position="399"/>
    </location>
</feature>
<feature type="compositionally biased region" description="Polar residues" evidence="7">
    <location>
        <begin position="745"/>
        <end position="754"/>
    </location>
</feature>
<feature type="compositionally biased region" description="Low complexity" evidence="7">
    <location>
        <begin position="726"/>
        <end position="743"/>
    </location>
</feature>
<feature type="region of interest" description="Disordered" evidence="7">
    <location>
        <begin position="1745"/>
        <end position="2433"/>
    </location>
</feature>
<accession>A0AAE1EWF0</accession>
<dbReference type="SMART" id="SM00240">
    <property type="entry name" value="FHA"/>
    <property type="match status" value="1"/>
</dbReference>
<feature type="compositionally biased region" description="Polar residues" evidence="7">
    <location>
        <begin position="452"/>
        <end position="462"/>
    </location>
</feature>
<dbReference type="GO" id="GO:0005634">
    <property type="term" value="C:nucleus"/>
    <property type="evidence" value="ECO:0007669"/>
    <property type="project" value="UniProtKB-SubCell"/>
</dbReference>
<feature type="region of interest" description="Disordered" evidence="7">
    <location>
        <begin position="1164"/>
        <end position="1198"/>
    </location>
</feature>
<dbReference type="Proteomes" id="UP001286313">
    <property type="component" value="Unassembled WGS sequence"/>
</dbReference>
<feature type="compositionally biased region" description="Basic residues" evidence="7">
    <location>
        <begin position="2424"/>
        <end position="2433"/>
    </location>
</feature>
<proteinExistence type="predicted"/>
<feature type="region of interest" description="Disordered" evidence="7">
    <location>
        <begin position="264"/>
        <end position="960"/>
    </location>
</feature>
<feature type="compositionally biased region" description="Low complexity" evidence="7">
    <location>
        <begin position="2340"/>
        <end position="2351"/>
    </location>
</feature>
<dbReference type="Gene3D" id="2.60.200.20">
    <property type="match status" value="1"/>
</dbReference>
<organism evidence="9 10">
    <name type="scientific">Petrolisthes cinctipes</name>
    <name type="common">Flat porcelain crab</name>
    <dbReference type="NCBI Taxonomy" id="88211"/>
    <lineage>
        <taxon>Eukaryota</taxon>
        <taxon>Metazoa</taxon>
        <taxon>Ecdysozoa</taxon>
        <taxon>Arthropoda</taxon>
        <taxon>Crustacea</taxon>
        <taxon>Multicrustacea</taxon>
        <taxon>Malacostraca</taxon>
        <taxon>Eumalacostraca</taxon>
        <taxon>Eucarida</taxon>
        <taxon>Decapoda</taxon>
        <taxon>Pleocyemata</taxon>
        <taxon>Anomura</taxon>
        <taxon>Galatheoidea</taxon>
        <taxon>Porcellanidae</taxon>
        <taxon>Petrolisthes</taxon>
    </lineage>
</organism>
<evidence type="ECO:0000313" key="9">
    <source>
        <dbReference type="EMBL" id="KAK3862889.1"/>
    </source>
</evidence>
<feature type="compositionally biased region" description="Low complexity" evidence="7">
    <location>
        <begin position="858"/>
        <end position="874"/>
    </location>
</feature>
<evidence type="ECO:0000256" key="4">
    <source>
        <dbReference type="ARBA" id="ARBA00022843"/>
    </source>
</evidence>
<feature type="compositionally biased region" description="Basic and acidic residues" evidence="7">
    <location>
        <begin position="2136"/>
        <end position="2155"/>
    </location>
</feature>
<feature type="region of interest" description="Disordered" evidence="7">
    <location>
        <begin position="1313"/>
        <end position="1345"/>
    </location>
</feature>
<feature type="compositionally biased region" description="Polar residues" evidence="7">
    <location>
        <begin position="278"/>
        <end position="288"/>
    </location>
</feature>
<feature type="compositionally biased region" description="Low complexity" evidence="7">
    <location>
        <begin position="2362"/>
        <end position="2372"/>
    </location>
</feature>
<feature type="compositionally biased region" description="Polar residues" evidence="7">
    <location>
        <begin position="1323"/>
        <end position="1339"/>
    </location>
</feature>
<feature type="compositionally biased region" description="Acidic residues" evidence="7">
    <location>
        <begin position="2269"/>
        <end position="2278"/>
    </location>
</feature>
<feature type="compositionally biased region" description="Polar residues" evidence="7">
    <location>
        <begin position="426"/>
        <end position="435"/>
    </location>
</feature>
<evidence type="ECO:0000259" key="8">
    <source>
        <dbReference type="PROSITE" id="PS50006"/>
    </source>
</evidence>
<feature type="compositionally biased region" description="Basic and acidic residues" evidence="7">
    <location>
        <begin position="2373"/>
        <end position="2394"/>
    </location>
</feature>
<feature type="compositionally biased region" description="Polar residues" evidence="7">
    <location>
        <begin position="617"/>
        <end position="630"/>
    </location>
</feature>